<gene>
    <name evidence="3" type="ORF">AI2935V1_1822</name>
    <name evidence="2" type="ORF">AM363_19500</name>
    <name evidence="9" type="ORF">B9P89_08655</name>
    <name evidence="10" type="ORF">HV178_08500</name>
    <name evidence="4" type="ORF">KY227_000501</name>
    <name evidence="6" type="ORF">P7U51_001584</name>
    <name evidence="7" type="ORF">PQQ21_000188</name>
    <name evidence="8" type="ORF">RYZ67_14520</name>
    <name evidence="5" type="ORF">SGX49_002912</name>
</gene>
<reference evidence="8" key="7">
    <citation type="submission" date="2023-10" db="EMBL/GenBank/DDBJ databases">
        <title>Fecal carriage and genetic characteristics of carbapenem-resistant Enterobacterales among healthy adults from four provinces of China.</title>
        <authorList>
            <person name="Li Y."/>
            <person name="Zhang R."/>
        </authorList>
    </citation>
    <scope>NUCLEOTIDE SEQUENCE</scope>
    <source>
        <strain evidence="8">HN-136</strain>
    </source>
</reference>
<dbReference type="Proteomes" id="UP001279522">
    <property type="component" value="Unassembled WGS sequence"/>
</dbReference>
<evidence type="ECO:0000313" key="6">
    <source>
        <dbReference type="EMBL" id="EMM7457099.1"/>
    </source>
</evidence>
<dbReference type="CDD" id="cd00093">
    <property type="entry name" value="HTH_XRE"/>
    <property type="match status" value="1"/>
</dbReference>
<reference evidence="4" key="5">
    <citation type="submission" date="2021-07" db="EMBL/GenBank/DDBJ databases">
        <authorList>
            <consortium name="Clinical and Environmental Microbiology Branch: Whole genome sequencing antimicrobial resistance pathogens in the healthcare setting"/>
        </authorList>
    </citation>
    <scope>NUCLEOTIDE SEQUENCE</scope>
    <source>
        <strain evidence="4">2021DK-00049</strain>
        <strain evidence="7">2023GN-00102</strain>
        <strain evidence="5">2023GN-00287</strain>
        <strain evidence="6">Whole organism</strain>
    </source>
</reference>
<evidence type="ECO:0000313" key="9">
    <source>
        <dbReference type="EMBL" id="OYR05939.1"/>
    </source>
</evidence>
<evidence type="ECO:0000313" key="4">
    <source>
        <dbReference type="EMBL" id="EHT9937474.1"/>
    </source>
</evidence>
<dbReference type="SMART" id="SM00530">
    <property type="entry name" value="HTH_XRE"/>
    <property type="match status" value="1"/>
</dbReference>
<evidence type="ECO:0000313" key="3">
    <source>
        <dbReference type="EMBL" id="CAH6580909.1"/>
    </source>
</evidence>
<dbReference type="Gene3D" id="1.10.260.40">
    <property type="entry name" value="lambda repressor-like DNA-binding domains"/>
    <property type="match status" value="1"/>
</dbReference>
<reference evidence="3" key="6">
    <citation type="submission" date="2022-05" db="EMBL/GenBank/DDBJ databases">
        <authorList>
            <person name="Alioto T."/>
            <person name="Alioto T."/>
            <person name="Gomez Garrido J."/>
        </authorList>
    </citation>
    <scope>NUCLEOTIDE SEQUENCE</scope>
    <source>
        <strain evidence="3">112</strain>
    </source>
</reference>
<dbReference type="Proteomes" id="UP000789647">
    <property type="component" value="Chromosome"/>
</dbReference>
<dbReference type="GeneID" id="87000505"/>
<evidence type="ECO:0000259" key="1">
    <source>
        <dbReference type="PROSITE" id="PS50943"/>
    </source>
</evidence>
<evidence type="ECO:0000313" key="7">
    <source>
        <dbReference type="EMBL" id="EMN4143000.1"/>
    </source>
</evidence>
<reference evidence="9 11" key="1">
    <citation type="submission" date="2017-04" db="EMBL/GenBank/DDBJ databases">
        <title>Emergence of KPC-2-producing Citrobacter isolates from sediments of a Chinese river.</title>
        <authorList>
            <person name="Zheng B."/>
        </authorList>
    </citation>
    <scope>NUCLEOTIDE SEQUENCE [LARGE SCALE GENOMIC DNA]</scope>
    <source>
        <strain evidence="9 11">C191</strain>
    </source>
</reference>
<reference evidence="13" key="3">
    <citation type="submission" date="2020-06" db="EMBL/GenBank/DDBJ databases">
        <title>REHAB project genomes.</title>
        <authorList>
            <person name="Shaw L.P."/>
        </authorList>
    </citation>
    <scope>NUCLEOTIDE SEQUENCE [LARGE SCALE GENOMIC DNA]</scope>
    <source>
        <strain evidence="13">RHBSTW-00370</strain>
    </source>
</reference>
<dbReference type="EMBL" id="JAWPBU010000015">
    <property type="protein sequence ID" value="MDW2759691.1"/>
    <property type="molecule type" value="Genomic_DNA"/>
</dbReference>
<dbReference type="EMBL" id="ABBJDF010000002">
    <property type="protein sequence ID" value="EHT9937474.1"/>
    <property type="molecule type" value="Genomic_DNA"/>
</dbReference>
<dbReference type="InterPro" id="IPR001387">
    <property type="entry name" value="Cro/C1-type_HTH"/>
</dbReference>
<dbReference type="Proteomes" id="UP000215827">
    <property type="component" value="Unassembled WGS sequence"/>
</dbReference>
<evidence type="ECO:0000313" key="5">
    <source>
        <dbReference type="EMBL" id="ELV3680473.1"/>
    </source>
</evidence>
<dbReference type="EMBL" id="OW995941">
    <property type="protein sequence ID" value="CAH6580909.1"/>
    <property type="molecule type" value="Genomic_DNA"/>
</dbReference>
<evidence type="ECO:0000313" key="12">
    <source>
        <dbReference type="Proteomes" id="UP000263627"/>
    </source>
</evidence>
<evidence type="ECO:0000313" key="10">
    <source>
        <dbReference type="EMBL" id="QLV30016.1"/>
    </source>
</evidence>
<evidence type="ECO:0000313" key="8">
    <source>
        <dbReference type="EMBL" id="MDW2759691.1"/>
    </source>
</evidence>
<dbReference type="EMBL" id="ABLGCN030000003">
    <property type="protein sequence ID" value="EMM7457099.1"/>
    <property type="molecule type" value="Genomic_DNA"/>
</dbReference>
<dbReference type="RefSeq" id="WP_003840109.1">
    <property type="nucleotide sequence ID" value="NZ_AP028314.1"/>
</dbReference>
<reference evidence="2 12" key="2">
    <citation type="submission" date="2018-09" db="EMBL/GenBank/DDBJ databases">
        <title>Whole genome sequencing of Citrobacter freundii AR_0116.</title>
        <authorList>
            <person name="Conlan S."/>
            <person name="Thomas P.J."/>
            <person name="Mullikin J."/>
            <person name="Frank K.M."/>
            <person name="Segre J.A."/>
        </authorList>
    </citation>
    <scope>NUCLEOTIDE SEQUENCE [LARGE SCALE GENOMIC DNA]</scope>
    <source>
        <strain evidence="2 12">AR_0116</strain>
    </source>
</reference>
<evidence type="ECO:0000313" key="2">
    <source>
        <dbReference type="EMBL" id="AXZ48965.1"/>
    </source>
</evidence>
<proteinExistence type="predicted"/>
<sequence length="129" mass="14492">MKYNTMNNDEIILSLCARIRETRISLALTQQQLADRAQVGIATIKRIEKGGGLNLDTLISLLRALNKLHHLDAILFESEVRNFNEGYEGGESVGRLQVRQQAADLNRKASAPQSEEMSYSAAIENTLYW</sequence>
<dbReference type="EMBL" id="CP032184">
    <property type="protein sequence ID" value="AXZ48965.1"/>
    <property type="molecule type" value="Genomic_DNA"/>
</dbReference>
<evidence type="ECO:0000313" key="13">
    <source>
        <dbReference type="Proteomes" id="UP000512222"/>
    </source>
</evidence>
<name>A0A0D7LLQ2_CITFR</name>
<dbReference type="PROSITE" id="PS50943">
    <property type="entry name" value="HTH_CROC1"/>
    <property type="match status" value="1"/>
</dbReference>
<dbReference type="EMBL" id="CP056573">
    <property type="protein sequence ID" value="QLV30016.1"/>
    <property type="molecule type" value="Genomic_DNA"/>
</dbReference>
<dbReference type="Pfam" id="PF01381">
    <property type="entry name" value="HTH_3"/>
    <property type="match status" value="1"/>
</dbReference>
<dbReference type="SUPFAM" id="SSF47413">
    <property type="entry name" value="lambda repressor-like DNA-binding domains"/>
    <property type="match status" value="1"/>
</dbReference>
<reference evidence="10" key="4">
    <citation type="journal article" date="2021" name="Microb. Genom.">
        <title>A genomic epidemiological study shows that prevalence of antimicrobial resistance in Enterobacterales is associated with the livestock host, as well as antimicrobial usage.</title>
        <authorList>
            <person name="AbuOun M."/>
            <person name="Jones H."/>
            <person name="Stubberfield E."/>
            <person name="Gilson D."/>
            <person name="Shaw L.P."/>
            <person name="Hubbard A.T.M."/>
            <person name="Chau K.K."/>
            <person name="Sebra R."/>
            <person name="Peto T.E.A."/>
            <person name="Crook D.W."/>
            <person name="Read D.S."/>
            <person name="Gweon H.S."/>
            <person name="Walker A.S."/>
            <person name="Stoesser N."/>
            <person name="Smith R.P."/>
            <person name="Anjum M.F."/>
            <person name="On Behalf Of The Rehab Consortium."/>
        </authorList>
    </citation>
    <scope>NUCLEOTIDE SEQUENCE</scope>
    <source>
        <strain evidence="10">RHBSTW-00370</strain>
    </source>
</reference>
<dbReference type="EMBL" id="ABOSXX010000013">
    <property type="protein sequence ID" value="ELV3680473.1"/>
    <property type="molecule type" value="Genomic_DNA"/>
</dbReference>
<dbReference type="Proteomes" id="UP001278087">
    <property type="component" value="Unassembled WGS sequence"/>
</dbReference>
<dbReference type="Proteomes" id="UP000263627">
    <property type="component" value="Chromosome"/>
</dbReference>
<dbReference type="InterPro" id="IPR010982">
    <property type="entry name" value="Lambda_DNA-bd_dom_sf"/>
</dbReference>
<dbReference type="EMBL" id="ABKLER030000001">
    <property type="protein sequence ID" value="EMN4143000.1"/>
    <property type="molecule type" value="Genomic_DNA"/>
</dbReference>
<protein>
    <submittedName>
        <fullName evidence="4">Helix-turn-helix domain-containing protein</fullName>
    </submittedName>
    <submittedName>
        <fullName evidence="9">Transcriptional regulator</fullName>
    </submittedName>
</protein>
<dbReference type="GO" id="GO:0003677">
    <property type="term" value="F:DNA binding"/>
    <property type="evidence" value="ECO:0007669"/>
    <property type="project" value="InterPro"/>
</dbReference>
<dbReference type="AlphaFoldDB" id="A0A0D7LLQ2"/>
<evidence type="ECO:0000313" key="11">
    <source>
        <dbReference type="Proteomes" id="UP000215827"/>
    </source>
</evidence>
<dbReference type="Proteomes" id="UP001169574">
    <property type="component" value="Unassembled WGS sequence"/>
</dbReference>
<feature type="domain" description="HTH cro/C1-type" evidence="1">
    <location>
        <begin position="19"/>
        <end position="71"/>
    </location>
</feature>
<accession>A0A0D7LLQ2</accession>
<dbReference type="EMBL" id="NEFA01000007">
    <property type="protein sequence ID" value="OYR05939.1"/>
    <property type="molecule type" value="Genomic_DNA"/>
</dbReference>
<dbReference type="Proteomes" id="UP000512222">
    <property type="component" value="Chromosome"/>
</dbReference>
<organism evidence="4">
    <name type="scientific">Citrobacter freundii</name>
    <dbReference type="NCBI Taxonomy" id="546"/>
    <lineage>
        <taxon>Bacteria</taxon>
        <taxon>Pseudomonadati</taxon>
        <taxon>Pseudomonadota</taxon>
        <taxon>Gammaproteobacteria</taxon>
        <taxon>Enterobacterales</taxon>
        <taxon>Enterobacteriaceae</taxon>
        <taxon>Citrobacter</taxon>
        <taxon>Citrobacter freundii complex</taxon>
    </lineage>
</organism>